<dbReference type="AlphaFoldDB" id="A0A024TT44"/>
<protein>
    <recommendedName>
        <fullName evidence="2">COP9 signalosome complex subunit 6</fullName>
    </recommendedName>
</protein>
<keyword evidence="2" id="KW-0736">Signalosome</keyword>
<dbReference type="GO" id="GO:0008237">
    <property type="term" value="F:metallopeptidase activity"/>
    <property type="evidence" value="ECO:0007669"/>
    <property type="project" value="InterPro"/>
</dbReference>
<accession>A0A024TT44</accession>
<proteinExistence type="inferred from homology"/>
<dbReference type="RefSeq" id="XP_008874454.1">
    <property type="nucleotide sequence ID" value="XM_008876232.1"/>
</dbReference>
<evidence type="ECO:0000259" key="3">
    <source>
        <dbReference type="PROSITE" id="PS50249"/>
    </source>
</evidence>
<dbReference type="GO" id="GO:0000338">
    <property type="term" value="P:protein deneddylation"/>
    <property type="evidence" value="ECO:0007669"/>
    <property type="project" value="InterPro"/>
</dbReference>
<dbReference type="Gene3D" id="3.40.140.10">
    <property type="entry name" value="Cytidine Deaminase, domain 2"/>
    <property type="match status" value="1"/>
</dbReference>
<feature type="domain" description="MPN" evidence="3">
    <location>
        <begin position="37"/>
        <end position="185"/>
    </location>
</feature>
<evidence type="ECO:0000313" key="4">
    <source>
        <dbReference type="EMBL" id="ETV97208.1"/>
    </source>
</evidence>
<dbReference type="EMBL" id="KI913974">
    <property type="protein sequence ID" value="ETV97208.1"/>
    <property type="molecule type" value="Genomic_DNA"/>
</dbReference>
<dbReference type="GeneID" id="20087046"/>
<dbReference type="GO" id="GO:0005737">
    <property type="term" value="C:cytoplasm"/>
    <property type="evidence" value="ECO:0007669"/>
    <property type="project" value="UniProtKB-SubCell"/>
</dbReference>
<dbReference type="OrthoDB" id="1378at2759"/>
<dbReference type="InterPro" id="IPR037518">
    <property type="entry name" value="MPN"/>
</dbReference>
<dbReference type="CDD" id="cd08063">
    <property type="entry name" value="MPN_CSN6"/>
    <property type="match status" value="1"/>
</dbReference>
<evidence type="ECO:0000256" key="1">
    <source>
        <dbReference type="ARBA" id="ARBA00010893"/>
    </source>
</evidence>
<dbReference type="InterPro" id="IPR033859">
    <property type="entry name" value="MPN_CSN6"/>
</dbReference>
<dbReference type="PANTHER" id="PTHR10540">
    <property type="entry name" value="EUKARYOTIC TRANSLATION INITIATION FACTOR 3 SUBUNIT F-RELATED"/>
    <property type="match status" value="1"/>
</dbReference>
<reference evidence="4" key="1">
    <citation type="submission" date="2013-12" db="EMBL/GenBank/DDBJ databases">
        <title>The Genome Sequence of Aphanomyces invadans NJM9701.</title>
        <authorList>
            <consortium name="The Broad Institute Genomics Platform"/>
            <person name="Russ C."/>
            <person name="Tyler B."/>
            <person name="van West P."/>
            <person name="Dieguez-Uribeondo J."/>
            <person name="Young S.K."/>
            <person name="Zeng Q."/>
            <person name="Gargeya S."/>
            <person name="Fitzgerald M."/>
            <person name="Abouelleil A."/>
            <person name="Alvarado L."/>
            <person name="Chapman S.B."/>
            <person name="Gainer-Dewar J."/>
            <person name="Goldberg J."/>
            <person name="Griggs A."/>
            <person name="Gujja S."/>
            <person name="Hansen M."/>
            <person name="Howarth C."/>
            <person name="Imamovic A."/>
            <person name="Ireland A."/>
            <person name="Larimer J."/>
            <person name="McCowan C."/>
            <person name="Murphy C."/>
            <person name="Pearson M."/>
            <person name="Poon T.W."/>
            <person name="Priest M."/>
            <person name="Roberts A."/>
            <person name="Saif S."/>
            <person name="Shea T."/>
            <person name="Sykes S."/>
            <person name="Wortman J."/>
            <person name="Nusbaum C."/>
            <person name="Birren B."/>
        </authorList>
    </citation>
    <scope>NUCLEOTIDE SEQUENCE [LARGE SCALE GENOMIC DNA]</scope>
    <source>
        <strain evidence="4">NJM9701</strain>
    </source>
</reference>
<dbReference type="GO" id="GO:0008180">
    <property type="term" value="C:COP9 signalosome"/>
    <property type="evidence" value="ECO:0007669"/>
    <property type="project" value="UniProtKB-UniRule"/>
</dbReference>
<dbReference type="InterPro" id="IPR024969">
    <property type="entry name" value="EIF3F/CSN6-like_C"/>
</dbReference>
<dbReference type="PROSITE" id="PS50249">
    <property type="entry name" value="MPN"/>
    <property type="match status" value="1"/>
</dbReference>
<comment type="function">
    <text evidence="2">Component of the COP9 signalosome complex (CSN), a complex involved in various cellular and developmental processes.</text>
</comment>
<gene>
    <name evidence="4" type="ORF">H310_09996</name>
</gene>
<comment type="similarity">
    <text evidence="1 2">Belongs to the peptidase M67A family. CSN6 subfamily.</text>
</comment>
<dbReference type="Pfam" id="PF01398">
    <property type="entry name" value="JAB"/>
    <property type="match status" value="1"/>
</dbReference>
<dbReference type="InterPro" id="IPR000555">
    <property type="entry name" value="JAMM/MPN+_dom"/>
</dbReference>
<comment type="subcellular location">
    <subcellularLocation>
        <location evidence="2">Cytoplasm</location>
    </subcellularLocation>
    <subcellularLocation>
        <location evidence="2">Nucleus</location>
    </subcellularLocation>
</comment>
<keyword evidence="2" id="KW-0963">Cytoplasm</keyword>
<dbReference type="STRING" id="157072.A0A024TT44"/>
<name>A0A024TT44_9STRA</name>
<evidence type="ECO:0000256" key="2">
    <source>
        <dbReference type="RuleBase" id="RU367006"/>
    </source>
</evidence>
<sequence length="332" mass="36184">MSAASISLDDVAVEVAHNAGDSSNHFNEGTSEGRVDVGIHPLVLMNLCDHWTRAAAIASPGNPSTKPVVGALFGVQKGREINVIDSFELPSALELSESDSNLTLKAFLTQRTEQFATVFPGFEFLGWYAVQSKIQASDLATHRTMMEFNESPLFLVLDPTPPPPQPKDRAKVKLPLALYESELHVVNNTPTMLFVKAPFKMTTTESEGIALDHISKVAPTNAPTQSSLHGTLGSLRDAIHMLDKQLGVLRRFLEATKNGEIPVDHALLRQVASSCQQLPAMKSALFDMAFTREFNDTLLVTYLATLTKGMACTNAVLDKFSIAHDRPARSLM</sequence>
<dbReference type="Pfam" id="PF13012">
    <property type="entry name" value="MitMem_reg"/>
    <property type="match status" value="1"/>
</dbReference>
<keyword evidence="2" id="KW-0539">Nucleus</keyword>
<dbReference type="eggNOG" id="KOG3050">
    <property type="taxonomic scope" value="Eukaryota"/>
</dbReference>
<organism evidence="4">
    <name type="scientific">Aphanomyces invadans</name>
    <dbReference type="NCBI Taxonomy" id="157072"/>
    <lineage>
        <taxon>Eukaryota</taxon>
        <taxon>Sar</taxon>
        <taxon>Stramenopiles</taxon>
        <taxon>Oomycota</taxon>
        <taxon>Saprolegniomycetes</taxon>
        <taxon>Saprolegniales</taxon>
        <taxon>Verrucalvaceae</taxon>
        <taxon>Aphanomyces</taxon>
    </lineage>
</organism>
<dbReference type="VEuPathDB" id="FungiDB:H310_09996"/>
<dbReference type="PANTHER" id="PTHR10540:SF8">
    <property type="entry name" value="COP9 SIGNALOSOME COMPLEX SUBUNIT 6"/>
    <property type="match status" value="1"/>
</dbReference>
<dbReference type="SMART" id="SM00232">
    <property type="entry name" value="JAB_MPN"/>
    <property type="match status" value="1"/>
</dbReference>